<reference evidence="3" key="1">
    <citation type="journal article" date="2019" name="Int. J. Syst. Evol. Microbiol.">
        <title>The Global Catalogue of Microorganisms (GCM) 10K type strain sequencing project: providing services to taxonomists for standard genome sequencing and annotation.</title>
        <authorList>
            <consortium name="The Broad Institute Genomics Platform"/>
            <consortium name="The Broad Institute Genome Sequencing Center for Infectious Disease"/>
            <person name="Wu L."/>
            <person name="Ma J."/>
        </authorList>
    </citation>
    <scope>NUCLEOTIDE SEQUENCE [LARGE SCALE GENOMIC DNA]</scope>
    <source>
        <strain evidence="3">CCUG 63418</strain>
    </source>
</reference>
<dbReference type="Pfam" id="PF00903">
    <property type="entry name" value="Glyoxalase"/>
    <property type="match status" value="1"/>
</dbReference>
<accession>A0ABW2YZI3</accession>
<comment type="caution">
    <text evidence="2">The sequence shown here is derived from an EMBL/GenBank/DDBJ whole genome shotgun (WGS) entry which is preliminary data.</text>
</comment>
<dbReference type="Gene3D" id="3.10.180.10">
    <property type="entry name" value="2,3-Dihydroxybiphenyl 1,2-Dioxygenase, domain 1"/>
    <property type="match status" value="1"/>
</dbReference>
<dbReference type="InterPro" id="IPR029068">
    <property type="entry name" value="Glyas_Bleomycin-R_OHBP_Dase"/>
</dbReference>
<gene>
    <name evidence="2" type="ORF">ACFQZS_12660</name>
</gene>
<evidence type="ECO:0000313" key="3">
    <source>
        <dbReference type="Proteomes" id="UP001596958"/>
    </source>
</evidence>
<feature type="domain" description="VOC" evidence="1">
    <location>
        <begin position="9"/>
        <end position="121"/>
    </location>
</feature>
<dbReference type="InterPro" id="IPR004360">
    <property type="entry name" value="Glyas_Fos-R_dOase_dom"/>
</dbReference>
<dbReference type="InterPro" id="IPR037523">
    <property type="entry name" value="VOC_core"/>
</dbReference>
<organism evidence="2 3">
    <name type="scientific">Mucilaginibacter calamicampi</name>
    <dbReference type="NCBI Taxonomy" id="1302352"/>
    <lineage>
        <taxon>Bacteria</taxon>
        <taxon>Pseudomonadati</taxon>
        <taxon>Bacteroidota</taxon>
        <taxon>Sphingobacteriia</taxon>
        <taxon>Sphingobacteriales</taxon>
        <taxon>Sphingobacteriaceae</taxon>
        <taxon>Mucilaginibacter</taxon>
    </lineage>
</organism>
<dbReference type="EMBL" id="JBHTHU010000009">
    <property type="protein sequence ID" value="MFD0750999.1"/>
    <property type="molecule type" value="Genomic_DNA"/>
</dbReference>
<protein>
    <submittedName>
        <fullName evidence="2">VOC family protein</fullName>
    </submittedName>
</protein>
<keyword evidence="3" id="KW-1185">Reference proteome</keyword>
<proteinExistence type="predicted"/>
<name>A0ABW2YZI3_9SPHI</name>
<evidence type="ECO:0000313" key="2">
    <source>
        <dbReference type="EMBL" id="MFD0750999.1"/>
    </source>
</evidence>
<dbReference type="Proteomes" id="UP001596958">
    <property type="component" value="Unassembled WGS sequence"/>
</dbReference>
<dbReference type="PROSITE" id="PS51819">
    <property type="entry name" value="VOC"/>
    <property type="match status" value="1"/>
</dbReference>
<dbReference type="RefSeq" id="WP_377100772.1">
    <property type="nucleotide sequence ID" value="NZ_JBHTHU010000009.1"/>
</dbReference>
<sequence>MNNPLIYKRTDHINICVPVERLEEARLFYINVMGLTQKERPDVFDVPGHWFTWADIELHIGIEPVSPRSARHTAFEVTDIAASRSWLEHNGIKLYEEPLIPGRARFTFYDPFGNRLELLEYVK</sequence>
<dbReference type="SUPFAM" id="SSF54593">
    <property type="entry name" value="Glyoxalase/Bleomycin resistance protein/Dihydroxybiphenyl dioxygenase"/>
    <property type="match status" value="1"/>
</dbReference>
<dbReference type="PANTHER" id="PTHR39175">
    <property type="entry name" value="FAMILY PROTEIN, PUTATIVE (AFU_ORTHOLOGUE AFUA_3G15060)-RELATED"/>
    <property type="match status" value="1"/>
</dbReference>
<evidence type="ECO:0000259" key="1">
    <source>
        <dbReference type="PROSITE" id="PS51819"/>
    </source>
</evidence>
<dbReference type="PANTHER" id="PTHR39175:SF1">
    <property type="entry name" value="FAMILY PROTEIN, PUTATIVE (AFU_ORTHOLOGUE AFUA_3G15060)-RELATED"/>
    <property type="match status" value="1"/>
</dbReference>